<dbReference type="GO" id="GO:0051082">
    <property type="term" value="F:unfolded protein binding"/>
    <property type="evidence" value="ECO:0007669"/>
    <property type="project" value="InterPro"/>
</dbReference>
<organism evidence="2 3">
    <name type="scientific">Rhodovulum steppense</name>
    <dbReference type="NCBI Taxonomy" id="540251"/>
    <lineage>
        <taxon>Bacteria</taxon>
        <taxon>Pseudomonadati</taxon>
        <taxon>Pseudomonadota</taxon>
        <taxon>Alphaproteobacteria</taxon>
        <taxon>Rhodobacterales</taxon>
        <taxon>Paracoccaceae</taxon>
        <taxon>Rhodovulum</taxon>
    </lineage>
</organism>
<evidence type="ECO:0000256" key="1">
    <source>
        <dbReference type="SAM" id="SignalP"/>
    </source>
</evidence>
<dbReference type="AlphaFoldDB" id="A0A4R1YTF3"/>
<dbReference type="PANTHER" id="PTHR43680:SF2">
    <property type="entry name" value="NITRATE REDUCTASE MOLYBDENUM COFACTOR ASSEMBLY CHAPERONE NARJ"/>
    <property type="match status" value="1"/>
</dbReference>
<keyword evidence="1" id="KW-0732">Signal</keyword>
<name>A0A4R1YTF3_9RHOB</name>
<comment type="caution">
    <text evidence="2">The sequence shown here is derived from an EMBL/GenBank/DDBJ whole genome shotgun (WGS) entry which is preliminary data.</text>
</comment>
<dbReference type="RefSeq" id="WP_132695239.1">
    <property type="nucleotide sequence ID" value="NZ_SLVM01000013.1"/>
</dbReference>
<dbReference type="SUPFAM" id="SSF89155">
    <property type="entry name" value="TorD-like"/>
    <property type="match status" value="1"/>
</dbReference>
<dbReference type="GO" id="GO:0051131">
    <property type="term" value="P:chaperone-mediated protein complex assembly"/>
    <property type="evidence" value="ECO:0007669"/>
    <property type="project" value="InterPro"/>
</dbReference>
<proteinExistence type="predicted"/>
<dbReference type="PANTHER" id="PTHR43680">
    <property type="entry name" value="NITRATE REDUCTASE MOLYBDENUM COFACTOR ASSEMBLY CHAPERONE"/>
    <property type="match status" value="1"/>
</dbReference>
<evidence type="ECO:0000313" key="2">
    <source>
        <dbReference type="EMBL" id="TCM83546.1"/>
    </source>
</evidence>
<accession>A0A4R1YTF3</accession>
<sequence>MIVTLKALAAMLLPPCAGFKAATWDVADAMLAEDRLAPEVRRQLLPLLDEFHEMDLCNQQERFVALFGHSPALSLNLCMHMPSDEYTGLSDDPHGDKSDYLPHFLNTLAGRPEPEIRQVLAEAAPVFALLAIRLEAIGSSYAGVFRALLYLGATARDLGHRTVRAHSPYIADRPYKPARSGR</sequence>
<feature type="chain" id="PRO_5020811559" evidence="1">
    <location>
        <begin position="22"/>
        <end position="182"/>
    </location>
</feature>
<keyword evidence="3" id="KW-1185">Reference proteome</keyword>
<dbReference type="InterPro" id="IPR003765">
    <property type="entry name" value="NO3_reductase_chaperone_NarJ"/>
</dbReference>
<feature type="signal peptide" evidence="1">
    <location>
        <begin position="1"/>
        <end position="21"/>
    </location>
</feature>
<dbReference type="Proteomes" id="UP000295277">
    <property type="component" value="Unassembled WGS sequence"/>
</dbReference>
<dbReference type="OrthoDB" id="8478585at2"/>
<reference evidence="2 3" key="1">
    <citation type="submission" date="2019-03" db="EMBL/GenBank/DDBJ databases">
        <title>Genomic Encyclopedia of Type Strains, Phase IV (KMG-IV): sequencing the most valuable type-strain genomes for metagenomic binning, comparative biology and taxonomic classification.</title>
        <authorList>
            <person name="Goeker M."/>
        </authorList>
    </citation>
    <scope>NUCLEOTIDE SEQUENCE [LARGE SCALE GENOMIC DNA]</scope>
    <source>
        <strain evidence="2 3">DSM 21153</strain>
    </source>
</reference>
<dbReference type="GO" id="GO:0042128">
    <property type="term" value="P:nitrate assimilation"/>
    <property type="evidence" value="ECO:0007669"/>
    <property type="project" value="TreeGrafter"/>
</dbReference>
<protein>
    <submittedName>
        <fullName evidence="2">Respiratory nitrate reductase chaperone NarJ</fullName>
    </submittedName>
</protein>
<dbReference type="EMBL" id="SLVM01000013">
    <property type="protein sequence ID" value="TCM83546.1"/>
    <property type="molecule type" value="Genomic_DNA"/>
</dbReference>
<dbReference type="GO" id="GO:0016530">
    <property type="term" value="F:metallochaperone activity"/>
    <property type="evidence" value="ECO:0007669"/>
    <property type="project" value="TreeGrafter"/>
</dbReference>
<gene>
    <name evidence="2" type="ORF">EV216_11391</name>
</gene>
<evidence type="ECO:0000313" key="3">
    <source>
        <dbReference type="Proteomes" id="UP000295277"/>
    </source>
</evidence>
<dbReference type="InterPro" id="IPR036411">
    <property type="entry name" value="TorD-like_sf"/>
</dbReference>